<keyword evidence="5" id="KW-0378">Hydrolase</keyword>
<evidence type="ECO:0000313" key="5">
    <source>
        <dbReference type="EMBL" id="CDM64194.1"/>
    </source>
</evidence>
<dbReference type="SUPFAM" id="SSF48208">
    <property type="entry name" value="Six-hairpin glycosidases"/>
    <property type="match status" value="1"/>
</dbReference>
<dbReference type="PANTHER" id="PTHR31084">
    <property type="entry name" value="ALPHA-L-FUCOSIDASE 2"/>
    <property type="match status" value="1"/>
</dbReference>
<dbReference type="InterPro" id="IPR049053">
    <property type="entry name" value="AFCA-like_C"/>
</dbReference>
<keyword evidence="5" id="KW-0326">Glycosidase</keyword>
<organism evidence="5 6">
    <name type="scientific">Pyrinomonas methylaliphatogenes</name>
    <dbReference type="NCBI Taxonomy" id="454194"/>
    <lineage>
        <taxon>Bacteria</taxon>
        <taxon>Pseudomonadati</taxon>
        <taxon>Acidobacteriota</taxon>
        <taxon>Blastocatellia</taxon>
        <taxon>Blastocatellales</taxon>
        <taxon>Pyrinomonadaceae</taxon>
        <taxon>Pyrinomonas</taxon>
    </lineage>
</organism>
<dbReference type="OrthoDB" id="9802600at2"/>
<dbReference type="PANTHER" id="PTHR31084:SF0">
    <property type="entry name" value="ALPHA-L-FUCOSIDASE 2"/>
    <property type="match status" value="1"/>
</dbReference>
<sequence precursor="true">MRSWRRWFRVAAWSVCASLLLISASFAQRSEVGPDTFVGEFRQESQPPDEPLSLWYRRPAKRWVEALPIGNGRLGAMVFGGIERERLQLNEDTLWAGGPYDPNNPEALAALPEVRRLIFAGKYTEAHRLIGEKMMAKPIKQMPYQPVGDLILTFPKVTAVSDYRRELDLDEAIARVQYVADGVRFAREVFASPVDQVIVVHLSASAPGRLAFNASMQTPQRATIGVEGSDTLVMSGTSGDAQGIKGQVRFQARARVQTRGGRLVATRDSIAVEGADEAVIFIAIATSYRSYKDVGGDPEALAKAQIASVSRKELSEIERAHIAEHQRLFRRVRLDLGTSAAMRLPTDERIEGFARGGDPQLAALYFQFGRYLLISSSRPGTQPANLQGIWNESMTPPWESKYTININTEMNYWPAEPTNLSELVEPLVRMIMELAETGARTARIHYGARGWVVHHNTDIWRATAPVDGPQWGMWPTGGAWLCLHLWEHYEFTGDRSFLARVYPVMKGAAQFFLDTLVEEPKHGWLVTCPSLSPENRHPFGTSIVAGPTMDNQIIRDLFTNTIRAAEILGVDRAFRQQLAAARARLAPNQIGKAGQLQEWLEDWDMEAPEIHHRHVSHLYGLFPSAQITVRGTPELAQAARRSLEIRGDEATGWGLAWRLNLWARLHDAEHAYKILTMLISPGRTYPNMFDAHPPFQIDGNFGGTSGIAEMLLQSHAGEIELLPALPKEWPSGSVMGLRARGGFEVDIAWREGKLVSARIRSLNGNPCRLRYGDVTREVKLKRGETFEWDGR</sequence>
<dbReference type="InterPro" id="IPR027414">
    <property type="entry name" value="GH95_N_dom"/>
</dbReference>
<dbReference type="Pfam" id="PF21307">
    <property type="entry name" value="Glyco_hydro_95_C"/>
    <property type="match status" value="1"/>
</dbReference>
<dbReference type="InterPro" id="IPR013780">
    <property type="entry name" value="Glyco_hydro_b"/>
</dbReference>
<gene>
    <name evidence="5" type="ORF">PYK22_00186</name>
</gene>
<proteinExistence type="predicted"/>
<dbReference type="AlphaFoldDB" id="A0A0B6WV99"/>
<keyword evidence="1" id="KW-0732">Signal</keyword>
<protein>
    <submittedName>
        <fullName evidence="5">Glycerol-3-phosphate dehydrogenase</fullName>
        <ecNumber evidence="5">3.2.1.51</ecNumber>
    </submittedName>
</protein>
<reference evidence="5 6" key="2">
    <citation type="submission" date="2015-01" db="EMBL/GenBank/DDBJ databases">
        <title>Complete genome sequence of Pyrinomonas methylaliphatogenes type strain K22T.</title>
        <authorList>
            <person name="Lee K.C.Y."/>
            <person name="Power J.F."/>
            <person name="Dunfield P.F."/>
            <person name="Morgan X.C."/>
            <person name="Huttenhower C."/>
            <person name="Stott M.B."/>
        </authorList>
    </citation>
    <scope>NUCLEOTIDE SEQUENCE [LARGE SCALE GENOMIC DNA]</scope>
    <source>
        <strain evidence="5 6">K22</strain>
    </source>
</reference>
<dbReference type="STRING" id="454194.PYK22_00186"/>
<evidence type="ECO:0000259" key="2">
    <source>
        <dbReference type="Pfam" id="PF14498"/>
    </source>
</evidence>
<accession>A0A0B6WV99</accession>
<feature type="chain" id="PRO_5002110840" evidence="1">
    <location>
        <begin position="28"/>
        <end position="791"/>
    </location>
</feature>
<dbReference type="Pfam" id="PF22124">
    <property type="entry name" value="Glyco_hydro_95_cat"/>
    <property type="match status" value="1"/>
</dbReference>
<feature type="domain" description="Alpha fucosidase A-like C-terminal" evidence="3">
    <location>
        <begin position="713"/>
        <end position="777"/>
    </location>
</feature>
<reference evidence="5 6" key="1">
    <citation type="submission" date="2013-12" db="EMBL/GenBank/DDBJ databases">
        <authorList>
            <person name="Stott M."/>
        </authorList>
    </citation>
    <scope>NUCLEOTIDE SEQUENCE [LARGE SCALE GENOMIC DNA]</scope>
    <source>
        <strain evidence="5 6">K22</strain>
    </source>
</reference>
<dbReference type="Gene3D" id="2.70.98.50">
    <property type="entry name" value="putative glycoside hydrolase family protein from bacillus halodurans"/>
    <property type="match status" value="1"/>
</dbReference>
<evidence type="ECO:0000313" key="6">
    <source>
        <dbReference type="Proteomes" id="UP000031518"/>
    </source>
</evidence>
<dbReference type="InterPro" id="IPR016518">
    <property type="entry name" value="Alpha-L-fucosidase"/>
</dbReference>
<evidence type="ECO:0000256" key="1">
    <source>
        <dbReference type="SAM" id="SignalP"/>
    </source>
</evidence>
<dbReference type="InterPro" id="IPR054363">
    <property type="entry name" value="GH95_cat"/>
</dbReference>
<dbReference type="InterPro" id="IPR012341">
    <property type="entry name" value="6hp_glycosidase-like_sf"/>
</dbReference>
<feature type="domain" description="Glycosyl hydrolase family 95 catalytic" evidence="4">
    <location>
        <begin position="315"/>
        <end position="711"/>
    </location>
</feature>
<dbReference type="GO" id="GO:0004560">
    <property type="term" value="F:alpha-L-fucosidase activity"/>
    <property type="evidence" value="ECO:0007669"/>
    <property type="project" value="UniProtKB-EC"/>
</dbReference>
<dbReference type="EC" id="3.2.1.51" evidence="5"/>
<dbReference type="InterPro" id="IPR008928">
    <property type="entry name" value="6-hairpin_glycosidase_sf"/>
</dbReference>
<evidence type="ECO:0000259" key="3">
    <source>
        <dbReference type="Pfam" id="PF21307"/>
    </source>
</evidence>
<dbReference type="PIRSF" id="PIRSF007663">
    <property type="entry name" value="UCP007663"/>
    <property type="match status" value="1"/>
</dbReference>
<dbReference type="Pfam" id="PF14498">
    <property type="entry name" value="Glyco_hyd_65N_2"/>
    <property type="match status" value="1"/>
</dbReference>
<dbReference type="EMBL" id="CBXV010000001">
    <property type="protein sequence ID" value="CDM64194.1"/>
    <property type="molecule type" value="Genomic_DNA"/>
</dbReference>
<dbReference type="FunFam" id="1.50.10.10:FF:000028">
    <property type="entry name" value="Alpha-L-fucosidase 2"/>
    <property type="match status" value="1"/>
</dbReference>
<dbReference type="Gene3D" id="2.60.40.1180">
    <property type="entry name" value="Golgi alpha-mannosidase II"/>
    <property type="match status" value="1"/>
</dbReference>
<keyword evidence="6" id="KW-1185">Reference proteome</keyword>
<dbReference type="GO" id="GO:0005975">
    <property type="term" value="P:carbohydrate metabolic process"/>
    <property type="evidence" value="ECO:0007669"/>
    <property type="project" value="InterPro"/>
</dbReference>
<evidence type="ECO:0000259" key="4">
    <source>
        <dbReference type="Pfam" id="PF22124"/>
    </source>
</evidence>
<name>A0A0B6WV99_9BACT</name>
<feature type="signal peptide" evidence="1">
    <location>
        <begin position="1"/>
        <end position="27"/>
    </location>
</feature>
<feature type="domain" description="Glycosyl hydrolase family 95 N-terminal" evidence="2">
    <location>
        <begin position="54"/>
        <end position="290"/>
    </location>
</feature>
<dbReference type="Gene3D" id="1.50.10.10">
    <property type="match status" value="1"/>
</dbReference>
<dbReference type="Proteomes" id="UP000031518">
    <property type="component" value="Unassembled WGS sequence"/>
</dbReference>